<evidence type="ECO:0000256" key="2">
    <source>
        <dbReference type="ARBA" id="ARBA00009370"/>
    </source>
</evidence>
<dbReference type="InterPro" id="IPR019758">
    <property type="entry name" value="Pept_S26A_signal_pept_1_CS"/>
</dbReference>
<dbReference type="PANTHER" id="PTHR43390">
    <property type="entry name" value="SIGNAL PEPTIDASE I"/>
    <property type="match status" value="1"/>
</dbReference>
<dbReference type="EMBL" id="VWSH01000004">
    <property type="protein sequence ID" value="KAA5532746.1"/>
    <property type="molecule type" value="Genomic_DNA"/>
</dbReference>
<dbReference type="PRINTS" id="PR00727">
    <property type="entry name" value="LEADERPTASE"/>
</dbReference>
<dbReference type="PROSITE" id="PS00761">
    <property type="entry name" value="SPASE_I_3"/>
    <property type="match status" value="1"/>
</dbReference>
<dbReference type="Pfam" id="PF18936">
    <property type="entry name" value="DUF5684"/>
    <property type="match status" value="1"/>
</dbReference>
<dbReference type="InterPro" id="IPR000223">
    <property type="entry name" value="Pept_S26A_signal_pept_1"/>
</dbReference>
<keyword evidence="5 7" id="KW-0378">Hydrolase</keyword>
<feature type="transmembrane region" description="Helical" evidence="7">
    <location>
        <begin position="12"/>
        <end position="30"/>
    </location>
</feature>
<reference evidence="9 10" key="1">
    <citation type="submission" date="2019-09" db="EMBL/GenBank/DDBJ databases">
        <title>Genome sequence and assembly of Taibaiella sp.</title>
        <authorList>
            <person name="Chhetri G."/>
        </authorList>
    </citation>
    <scope>NUCLEOTIDE SEQUENCE [LARGE SCALE GENOMIC DNA]</scope>
    <source>
        <strain evidence="9 10">KVB11</strain>
    </source>
</reference>
<organism evidence="9 10">
    <name type="scientific">Taibaiella lutea</name>
    <dbReference type="NCBI Taxonomy" id="2608001"/>
    <lineage>
        <taxon>Bacteria</taxon>
        <taxon>Pseudomonadati</taxon>
        <taxon>Bacteroidota</taxon>
        <taxon>Chitinophagia</taxon>
        <taxon>Chitinophagales</taxon>
        <taxon>Chitinophagaceae</taxon>
        <taxon>Taibaiella</taxon>
    </lineage>
</organism>
<protein>
    <recommendedName>
        <fullName evidence="4 7">Signal peptidase I</fullName>
        <ecNumber evidence="3 7">3.4.21.89</ecNumber>
    </recommendedName>
</protein>
<dbReference type="Gene3D" id="2.10.109.10">
    <property type="entry name" value="Umud Fragment, subunit A"/>
    <property type="match status" value="1"/>
</dbReference>
<dbReference type="GO" id="GO:0009003">
    <property type="term" value="F:signal peptidase activity"/>
    <property type="evidence" value="ECO:0007669"/>
    <property type="project" value="UniProtKB-EC"/>
</dbReference>
<evidence type="ECO:0000313" key="9">
    <source>
        <dbReference type="EMBL" id="KAA5532746.1"/>
    </source>
</evidence>
<sequence>MLKLTQKPKWWFVAQLIPVAGYLFTIGIYIEFVRCFGKIKFYQQALTAFAPFLYFIYIGFNKKDHFSQPVASAPPQGARKIIKEWADAAIFAVVAAVIIRTFFIEAYVIPSGSMEGTLLTNDYLFVSKMSYGARLPMRPLQLPLVHNTIPLIGGNSYSDAIKTPYQRLPGFGKVQRYDIVVFNVPHNDTVMADKPSNDYYAFVKRFGRAAVWNQSKIITRPVDKKENFIKRCMGLPGDKVEIRDGIVYINGIKGKIFPHQRIDYQIQAGPGFSLSPDYTDEHHIIYKGSNPQIGTVAEMEYETAMEVSKLPGVTDVRPFVESKGDIKGSGQSVFPQNTNFFPWNQDNYGPILIPRKGMTISLSSRNIAMYQRAIQVYEKNKFEVKDGKCFLNGKEANQYTFKMDYYWMMGDNRHNSEDSRFWGFVPEDHIVGKASFVWLSHGGNSDDESPDAYTIQPGMRWNRILRGVGTLEK</sequence>
<feature type="domain" description="Peptidase S26" evidence="8">
    <location>
        <begin position="83"/>
        <end position="252"/>
    </location>
</feature>
<dbReference type="InterPro" id="IPR043739">
    <property type="entry name" value="DUF5684"/>
</dbReference>
<comment type="similarity">
    <text evidence="2 7">Belongs to the peptidase S26 family.</text>
</comment>
<dbReference type="SUPFAM" id="SSF51306">
    <property type="entry name" value="LexA/Signal peptidase"/>
    <property type="match status" value="2"/>
</dbReference>
<accession>A0A5M6CC85</accession>
<feature type="domain" description="Peptidase S26" evidence="8">
    <location>
        <begin position="397"/>
        <end position="438"/>
    </location>
</feature>
<keyword evidence="10" id="KW-1185">Reference proteome</keyword>
<evidence type="ECO:0000256" key="3">
    <source>
        <dbReference type="ARBA" id="ARBA00013208"/>
    </source>
</evidence>
<dbReference type="GO" id="GO:0004252">
    <property type="term" value="F:serine-type endopeptidase activity"/>
    <property type="evidence" value="ECO:0007669"/>
    <property type="project" value="InterPro"/>
</dbReference>
<dbReference type="PANTHER" id="PTHR43390:SF1">
    <property type="entry name" value="CHLOROPLAST PROCESSING PEPTIDASE"/>
    <property type="match status" value="1"/>
</dbReference>
<dbReference type="Proteomes" id="UP000323632">
    <property type="component" value="Unassembled WGS sequence"/>
</dbReference>
<feature type="transmembrane region" description="Helical" evidence="7">
    <location>
        <begin position="88"/>
        <end position="109"/>
    </location>
</feature>
<keyword evidence="7" id="KW-0812">Transmembrane</keyword>
<dbReference type="AlphaFoldDB" id="A0A5M6CC85"/>
<evidence type="ECO:0000259" key="8">
    <source>
        <dbReference type="Pfam" id="PF10502"/>
    </source>
</evidence>
<comment type="caution">
    <text evidence="9">The sequence shown here is derived from an EMBL/GenBank/DDBJ whole genome shotgun (WGS) entry which is preliminary data.</text>
</comment>
<feature type="active site" evidence="6">
    <location>
        <position position="230"/>
    </location>
</feature>
<evidence type="ECO:0000256" key="4">
    <source>
        <dbReference type="ARBA" id="ARBA00019232"/>
    </source>
</evidence>
<evidence type="ECO:0000256" key="6">
    <source>
        <dbReference type="PIRSR" id="PIRSR600223-1"/>
    </source>
</evidence>
<dbReference type="InterPro" id="IPR036286">
    <property type="entry name" value="LexA/Signal_pep-like_sf"/>
</dbReference>
<evidence type="ECO:0000256" key="5">
    <source>
        <dbReference type="ARBA" id="ARBA00022801"/>
    </source>
</evidence>
<name>A0A5M6CC85_9BACT</name>
<dbReference type="InterPro" id="IPR019533">
    <property type="entry name" value="Peptidase_S26"/>
</dbReference>
<comment type="caution">
    <text evidence="7">Lacks conserved residue(s) required for the propagation of feature annotation.</text>
</comment>
<gene>
    <name evidence="9" type="primary">lepB</name>
    <name evidence="9" type="ORF">F0919_16490</name>
</gene>
<evidence type="ECO:0000256" key="7">
    <source>
        <dbReference type="RuleBase" id="RU362042"/>
    </source>
</evidence>
<evidence type="ECO:0000313" key="10">
    <source>
        <dbReference type="Proteomes" id="UP000323632"/>
    </source>
</evidence>
<dbReference type="GO" id="GO:0006465">
    <property type="term" value="P:signal peptide processing"/>
    <property type="evidence" value="ECO:0007669"/>
    <property type="project" value="InterPro"/>
</dbReference>
<comment type="subcellular location">
    <subcellularLocation>
        <location evidence="7">Membrane</location>
        <topology evidence="7">Single-pass type II membrane protein</topology>
    </subcellularLocation>
</comment>
<dbReference type="NCBIfam" id="TIGR02227">
    <property type="entry name" value="sigpep_I_bact"/>
    <property type="match status" value="2"/>
</dbReference>
<keyword evidence="7" id="KW-0645">Protease</keyword>
<feature type="active site" evidence="6">
    <location>
        <position position="113"/>
    </location>
</feature>
<dbReference type="GO" id="GO:0016020">
    <property type="term" value="C:membrane"/>
    <property type="evidence" value="ECO:0007669"/>
    <property type="project" value="UniProtKB-SubCell"/>
</dbReference>
<evidence type="ECO:0000256" key="1">
    <source>
        <dbReference type="ARBA" id="ARBA00000677"/>
    </source>
</evidence>
<dbReference type="EC" id="3.4.21.89" evidence="3 7"/>
<dbReference type="Pfam" id="PF10502">
    <property type="entry name" value="Peptidase_S26"/>
    <property type="match status" value="2"/>
</dbReference>
<dbReference type="CDD" id="cd06530">
    <property type="entry name" value="S26_SPase_I"/>
    <property type="match status" value="2"/>
</dbReference>
<keyword evidence="7" id="KW-0472">Membrane</keyword>
<keyword evidence="7" id="KW-1133">Transmembrane helix</keyword>
<proteinExistence type="inferred from homology"/>
<comment type="catalytic activity">
    <reaction evidence="1 7">
        <text>Cleavage of hydrophobic, N-terminal signal or leader sequences from secreted and periplasmic proteins.</text>
        <dbReference type="EC" id="3.4.21.89"/>
    </reaction>
</comment>